<reference evidence="2" key="1">
    <citation type="journal article" date="2018" name="Genome Biol.">
        <title>SKESA: strategic k-mer extension for scrupulous assemblies.</title>
        <authorList>
            <person name="Souvorov A."/>
            <person name="Agarwala R."/>
            <person name="Lipman D.J."/>
        </authorList>
    </citation>
    <scope>NUCLEOTIDE SEQUENCE</scope>
    <source>
        <strain evidence="2">HN1000</strain>
    </source>
</reference>
<keyword evidence="1" id="KW-0812">Transmembrane</keyword>
<keyword evidence="1" id="KW-1133">Transmembrane helix</keyword>
<name>A0AAQ2VNG1_CLODI</name>
<evidence type="ECO:0000256" key="1">
    <source>
        <dbReference type="SAM" id="Phobius"/>
    </source>
</evidence>
<organism evidence="2 3">
    <name type="scientific">Clostridioides difficile</name>
    <name type="common">Peptoclostridium difficile</name>
    <dbReference type="NCBI Taxonomy" id="1496"/>
    <lineage>
        <taxon>Bacteria</taxon>
        <taxon>Bacillati</taxon>
        <taxon>Bacillota</taxon>
        <taxon>Clostridia</taxon>
        <taxon>Peptostreptococcales</taxon>
        <taxon>Peptostreptococcaceae</taxon>
        <taxon>Clostridioides</taxon>
    </lineage>
</organism>
<dbReference type="RefSeq" id="WP_021380769.1">
    <property type="nucleotide sequence ID" value="NZ_BING01000018.1"/>
</dbReference>
<proteinExistence type="predicted"/>
<gene>
    <name evidence="2" type="ORF">KRM00_001011</name>
</gene>
<comment type="caution">
    <text evidence="2">The sequence shown here is derived from an EMBL/GenBank/DDBJ whole genome shotgun (WGS) entry which is preliminary data.</text>
</comment>
<evidence type="ECO:0000313" key="3">
    <source>
        <dbReference type="Proteomes" id="UP000878956"/>
    </source>
</evidence>
<accession>A0AAQ2VNG1</accession>
<feature type="transmembrane region" description="Helical" evidence="1">
    <location>
        <begin position="32"/>
        <end position="50"/>
    </location>
</feature>
<sequence>MRITKGKIKELIELCHQLEKLFVQVFKSLEHVLISLCSCIGWLLILIYIIKH</sequence>
<keyword evidence="1" id="KW-0472">Membrane</keyword>
<protein>
    <submittedName>
        <fullName evidence="2">Uncharacterized protein</fullName>
    </submittedName>
</protein>
<dbReference type="AlphaFoldDB" id="A0AAQ2VNG1"/>
<evidence type="ECO:0000313" key="2">
    <source>
        <dbReference type="EMBL" id="HBH1541550.1"/>
    </source>
</evidence>
<reference evidence="2" key="2">
    <citation type="submission" date="2021-06" db="EMBL/GenBank/DDBJ databases">
        <authorList>
            <consortium name="NCBI Pathogen Detection Project"/>
        </authorList>
    </citation>
    <scope>NUCLEOTIDE SEQUENCE</scope>
    <source>
        <strain evidence="2">HN1000</strain>
    </source>
</reference>
<dbReference type="EMBL" id="DAEPXK010000008">
    <property type="protein sequence ID" value="HBH1541550.1"/>
    <property type="molecule type" value="Genomic_DNA"/>
</dbReference>
<dbReference type="Proteomes" id="UP000878956">
    <property type="component" value="Unassembled WGS sequence"/>
</dbReference>